<feature type="region of interest" description="Disordered" evidence="5">
    <location>
        <begin position="222"/>
        <end position="291"/>
    </location>
</feature>
<dbReference type="InterPro" id="IPR044666">
    <property type="entry name" value="Cyclophilin_A-like"/>
</dbReference>
<dbReference type="GeneID" id="7050644"/>
<evidence type="ECO:0000259" key="6">
    <source>
        <dbReference type="PROSITE" id="PS50072"/>
    </source>
</evidence>
<evidence type="ECO:0000313" key="8">
    <source>
        <dbReference type="JaponicusDB" id="SJAG_00602"/>
    </source>
</evidence>
<evidence type="ECO:0000313" key="9">
    <source>
        <dbReference type="Proteomes" id="UP000001744"/>
    </source>
</evidence>
<protein>
    <submittedName>
        <fullName evidence="7">Cyclophilin family peptidyl-prolyl cis-trans isomerase Cyp7</fullName>
    </submittedName>
</protein>
<dbReference type="GO" id="GO:0006457">
    <property type="term" value="P:protein folding"/>
    <property type="evidence" value="ECO:0000318"/>
    <property type="project" value="GO_Central"/>
</dbReference>
<dbReference type="EMBL" id="KE651166">
    <property type="protein sequence ID" value="EEB05585.1"/>
    <property type="molecule type" value="Genomic_DNA"/>
</dbReference>
<name>B6JW34_SCHJY</name>
<evidence type="ECO:0000256" key="1">
    <source>
        <dbReference type="ARBA" id="ARBA00000971"/>
    </source>
</evidence>
<dbReference type="PROSITE" id="PS50072">
    <property type="entry name" value="CSA_PPIASE_2"/>
    <property type="match status" value="1"/>
</dbReference>
<dbReference type="CDD" id="cd01925">
    <property type="entry name" value="cyclophilin_CeCYP16-like"/>
    <property type="match status" value="1"/>
</dbReference>
<dbReference type="AlphaFoldDB" id="B6JW34"/>
<keyword evidence="3" id="KW-0539">Nucleus</keyword>
<dbReference type="InterPro" id="IPR029000">
    <property type="entry name" value="Cyclophilin-like_dom_sf"/>
</dbReference>
<dbReference type="SUPFAM" id="SSF50891">
    <property type="entry name" value="Cyclophilin-like"/>
    <property type="match status" value="1"/>
</dbReference>
<dbReference type="PANTHER" id="PTHR45625:SF6">
    <property type="entry name" value="SPLICEOSOME-ASSOCIATED PROTEIN CWC27 HOMOLOG"/>
    <property type="match status" value="1"/>
</dbReference>
<evidence type="ECO:0000256" key="5">
    <source>
        <dbReference type="SAM" id="MobiDB-lite"/>
    </source>
</evidence>
<dbReference type="OMA" id="CKNFLQH"/>
<dbReference type="GO" id="GO:0003755">
    <property type="term" value="F:peptidyl-prolyl cis-trans isomerase activity"/>
    <property type="evidence" value="ECO:0007669"/>
    <property type="project" value="UniProtKB-EC"/>
</dbReference>
<dbReference type="STRING" id="402676.B6JW34"/>
<dbReference type="OrthoDB" id="442970at2759"/>
<keyword evidence="9" id="KW-1185">Reference proteome</keyword>
<feature type="compositionally biased region" description="Basic residues" evidence="5">
    <location>
        <begin position="317"/>
        <end position="327"/>
    </location>
</feature>
<accession>B6JW34</accession>
<feature type="compositionally biased region" description="Basic and acidic residues" evidence="5">
    <location>
        <begin position="178"/>
        <end position="201"/>
    </location>
</feature>
<dbReference type="GO" id="GO:0071013">
    <property type="term" value="C:catalytic step 2 spliceosome"/>
    <property type="evidence" value="ECO:0000318"/>
    <property type="project" value="GO_Central"/>
</dbReference>
<feature type="region of interest" description="Disordered" evidence="5">
    <location>
        <begin position="171"/>
        <end position="203"/>
    </location>
</feature>
<dbReference type="PANTHER" id="PTHR45625">
    <property type="entry name" value="PEPTIDYL-PROLYL CIS-TRANS ISOMERASE-RELATED"/>
    <property type="match status" value="1"/>
</dbReference>
<evidence type="ECO:0000256" key="3">
    <source>
        <dbReference type="ARBA" id="ARBA00023242"/>
    </source>
</evidence>
<dbReference type="JaponicusDB" id="SJAG_00602">
    <property type="gene designation" value="cyp7"/>
</dbReference>
<evidence type="ECO:0000256" key="2">
    <source>
        <dbReference type="ARBA" id="ARBA00004123"/>
    </source>
</evidence>
<dbReference type="HOGENOM" id="CLU_012062_14_4_1"/>
<feature type="compositionally biased region" description="Basic and acidic residues" evidence="5">
    <location>
        <begin position="232"/>
        <end position="249"/>
    </location>
</feature>
<proteinExistence type="inferred from homology"/>
<dbReference type="InterPro" id="IPR002130">
    <property type="entry name" value="Cyclophilin-type_PPIase_dom"/>
</dbReference>
<dbReference type="PRINTS" id="PR00153">
    <property type="entry name" value="CSAPPISMRASE"/>
</dbReference>
<dbReference type="eggNOG" id="KOG0885">
    <property type="taxonomic scope" value="Eukaryota"/>
</dbReference>
<dbReference type="Proteomes" id="UP000001744">
    <property type="component" value="Unassembled WGS sequence"/>
</dbReference>
<dbReference type="Gene3D" id="2.40.100.10">
    <property type="entry name" value="Cyclophilin-like"/>
    <property type="match status" value="1"/>
</dbReference>
<sequence>MTSVTNIEPFATGRVVLKTTRGDIQLELWCTETPKACRNFIQLCMEGYYDGTIIHRIVPNYIIQGGDPTGTGQGGESIYDKPFPVETHPRLRFTRRGLVAMANADGEGNGSQFFITLNATPELAGKHTLFARVVGDTIYNVVRISELELDATERPVYPPKIVETQVIENPFTDIQPRTNRDERQRVLQEQRERQKKQERAALLKKGTRNKTFLSFGDEVEIPLPKKKIRPPQNERTKKEEKDEGKDERIQQPSVATKETPVAKKVPITSSTVSSASLSSLQTPVSTETKSVKQEIARLKAELRQLDKRPLDVDSSASKRKQSAKKRNALQEELEQFKATRRVLPAKKKLRQQQEDSTFDVFLKFQQKIRSASDIDDSAATKTNSIDETPCTLHNIPACYSCYDRLGETNENDKEDAHWFAHRLVSDKRSQ</sequence>
<reference evidence="7 9" key="1">
    <citation type="journal article" date="2011" name="Science">
        <title>Comparative functional genomics of the fission yeasts.</title>
        <authorList>
            <person name="Rhind N."/>
            <person name="Chen Z."/>
            <person name="Yassour M."/>
            <person name="Thompson D.A."/>
            <person name="Haas B.J."/>
            <person name="Habib N."/>
            <person name="Wapinski I."/>
            <person name="Roy S."/>
            <person name="Lin M.F."/>
            <person name="Heiman D.I."/>
            <person name="Young S.K."/>
            <person name="Furuya K."/>
            <person name="Guo Y."/>
            <person name="Pidoux A."/>
            <person name="Chen H.M."/>
            <person name="Robbertse B."/>
            <person name="Goldberg J.M."/>
            <person name="Aoki K."/>
            <person name="Bayne E.H."/>
            <person name="Berlin A.M."/>
            <person name="Desjardins C.A."/>
            <person name="Dobbs E."/>
            <person name="Dukaj L."/>
            <person name="Fan L."/>
            <person name="FitzGerald M.G."/>
            <person name="French C."/>
            <person name="Gujja S."/>
            <person name="Hansen K."/>
            <person name="Keifenheim D."/>
            <person name="Levin J.Z."/>
            <person name="Mosher R.A."/>
            <person name="Mueller C.A."/>
            <person name="Pfiffner J."/>
            <person name="Priest M."/>
            <person name="Russ C."/>
            <person name="Smialowska A."/>
            <person name="Swoboda P."/>
            <person name="Sykes S.M."/>
            <person name="Vaughn M."/>
            <person name="Vengrova S."/>
            <person name="Yoder R."/>
            <person name="Zeng Q."/>
            <person name="Allshire R."/>
            <person name="Baulcombe D."/>
            <person name="Birren B.W."/>
            <person name="Brown W."/>
            <person name="Ekwall K."/>
            <person name="Kellis M."/>
            <person name="Leatherwood J."/>
            <person name="Levin H."/>
            <person name="Margalit H."/>
            <person name="Martienssen R."/>
            <person name="Nieduszynski C.A."/>
            <person name="Spatafora J.W."/>
            <person name="Friedman N."/>
            <person name="Dalgaard J.Z."/>
            <person name="Baumann P."/>
            <person name="Niki H."/>
            <person name="Regev A."/>
            <person name="Nusbaum C."/>
        </authorList>
    </citation>
    <scope>NUCLEOTIDE SEQUENCE [LARGE SCALE GENOMIC DNA]</scope>
    <source>
        <strain evidence="9">yFS275 / FY16936</strain>
    </source>
</reference>
<dbReference type="Pfam" id="PF00160">
    <property type="entry name" value="Pro_isomerase"/>
    <property type="match status" value="1"/>
</dbReference>
<keyword evidence="7" id="KW-0413">Isomerase</keyword>
<organism evidence="7 9">
    <name type="scientific">Schizosaccharomyces japonicus (strain yFS275 / FY16936)</name>
    <name type="common">Fission yeast</name>
    <dbReference type="NCBI Taxonomy" id="402676"/>
    <lineage>
        <taxon>Eukaryota</taxon>
        <taxon>Fungi</taxon>
        <taxon>Dikarya</taxon>
        <taxon>Ascomycota</taxon>
        <taxon>Taphrinomycotina</taxon>
        <taxon>Schizosaccharomycetes</taxon>
        <taxon>Schizosaccharomycetales</taxon>
        <taxon>Schizosaccharomycetaceae</taxon>
        <taxon>Schizosaccharomyces</taxon>
    </lineage>
</organism>
<feature type="compositionally biased region" description="Low complexity" evidence="5">
    <location>
        <begin position="268"/>
        <end position="285"/>
    </location>
</feature>
<comment type="similarity">
    <text evidence="4">Belongs to the cyclophilin-type PPIase family. CWC27 subfamily.</text>
</comment>
<comment type="catalytic activity">
    <reaction evidence="1">
        <text>[protein]-peptidylproline (omega=180) = [protein]-peptidylproline (omega=0)</text>
        <dbReference type="Rhea" id="RHEA:16237"/>
        <dbReference type="Rhea" id="RHEA-COMP:10747"/>
        <dbReference type="Rhea" id="RHEA-COMP:10748"/>
        <dbReference type="ChEBI" id="CHEBI:83833"/>
        <dbReference type="ChEBI" id="CHEBI:83834"/>
        <dbReference type="EC" id="5.2.1.8"/>
    </reaction>
</comment>
<evidence type="ECO:0000313" key="7">
    <source>
        <dbReference type="EMBL" id="EEB05585.1"/>
    </source>
</evidence>
<feature type="region of interest" description="Disordered" evidence="5">
    <location>
        <begin position="308"/>
        <end position="327"/>
    </location>
</feature>
<dbReference type="RefSeq" id="XP_002171878.1">
    <property type="nucleotide sequence ID" value="XM_002171842.2"/>
</dbReference>
<evidence type="ECO:0000256" key="4">
    <source>
        <dbReference type="ARBA" id="ARBA00038509"/>
    </source>
</evidence>
<gene>
    <name evidence="8" type="primary">cyp7</name>
    <name evidence="7" type="ORF">SJAG_00602</name>
</gene>
<comment type="subcellular location">
    <subcellularLocation>
        <location evidence="2">Nucleus</location>
    </subcellularLocation>
</comment>
<feature type="domain" description="PPIase cyclophilin-type" evidence="6">
    <location>
        <begin position="22"/>
        <end position="166"/>
    </location>
</feature>
<dbReference type="VEuPathDB" id="FungiDB:SJAG_00602"/>